<name>A0A7H4MEU7_KLEVA</name>
<evidence type="ECO:0000256" key="6">
    <source>
        <dbReference type="SAM" id="Phobius"/>
    </source>
</evidence>
<comment type="caution">
    <text evidence="7">The sequence shown here is derived from an EMBL/GenBank/DDBJ whole genome shotgun (WGS) entry which is preliminary data.</text>
</comment>
<dbReference type="GO" id="GO:0005886">
    <property type="term" value="C:plasma membrane"/>
    <property type="evidence" value="ECO:0007669"/>
    <property type="project" value="TreeGrafter"/>
</dbReference>
<dbReference type="AlphaFoldDB" id="A0A7H4MEU7"/>
<reference evidence="7 8" key="1">
    <citation type="submission" date="2018-06" db="EMBL/GenBank/DDBJ databases">
        <authorList>
            <consortium name="Pathogen Informatics"/>
            <person name="Doyle S."/>
        </authorList>
    </citation>
    <scope>NUCLEOTIDE SEQUENCE [LARGE SCALE GENOMIC DNA]</scope>
    <source>
        <strain evidence="7 8">NCTC9177</strain>
    </source>
</reference>
<keyword evidence="4 6" id="KW-1133">Transmembrane helix</keyword>
<dbReference type="InterPro" id="IPR005226">
    <property type="entry name" value="UPF0014_fam"/>
</dbReference>
<dbReference type="Proteomes" id="UP000254545">
    <property type="component" value="Unassembled WGS sequence"/>
</dbReference>
<protein>
    <submittedName>
        <fullName evidence="7">YbbM seven transmembrane helix protein</fullName>
    </submittedName>
</protein>
<evidence type="ECO:0000256" key="3">
    <source>
        <dbReference type="ARBA" id="ARBA00022692"/>
    </source>
</evidence>
<evidence type="ECO:0000256" key="2">
    <source>
        <dbReference type="ARBA" id="ARBA00005268"/>
    </source>
</evidence>
<keyword evidence="3 6" id="KW-0812">Transmembrane</keyword>
<comment type="similarity">
    <text evidence="2">Belongs to the UPF0014 family.</text>
</comment>
<evidence type="ECO:0000313" key="8">
    <source>
        <dbReference type="Proteomes" id="UP000254545"/>
    </source>
</evidence>
<gene>
    <name evidence="7" type="primary">ybbM_1</name>
    <name evidence="7" type="ORF">NCTC9177_02707</name>
</gene>
<feature type="transmembrane region" description="Helical" evidence="6">
    <location>
        <begin position="36"/>
        <end position="54"/>
    </location>
</feature>
<comment type="subcellular location">
    <subcellularLocation>
        <location evidence="1">Membrane</location>
        <topology evidence="1">Multi-pass membrane protein</topology>
    </subcellularLocation>
</comment>
<evidence type="ECO:0000256" key="5">
    <source>
        <dbReference type="ARBA" id="ARBA00023136"/>
    </source>
</evidence>
<organism evidence="7 8">
    <name type="scientific">Klebsiella variicola</name>
    <dbReference type="NCBI Taxonomy" id="244366"/>
    <lineage>
        <taxon>Bacteria</taxon>
        <taxon>Pseudomonadati</taxon>
        <taxon>Pseudomonadota</taxon>
        <taxon>Gammaproteobacteria</taxon>
        <taxon>Enterobacterales</taxon>
        <taxon>Enterobacteriaceae</taxon>
        <taxon>Klebsiella/Raoultella group</taxon>
        <taxon>Klebsiella</taxon>
        <taxon>Klebsiella pneumoniae complex</taxon>
    </lineage>
</organism>
<evidence type="ECO:0000256" key="1">
    <source>
        <dbReference type="ARBA" id="ARBA00004141"/>
    </source>
</evidence>
<dbReference type="Pfam" id="PF03649">
    <property type="entry name" value="UPF0014"/>
    <property type="match status" value="1"/>
</dbReference>
<feature type="transmembrane region" description="Helical" evidence="6">
    <location>
        <begin position="6"/>
        <end position="24"/>
    </location>
</feature>
<accession>A0A7H4MEU7</accession>
<sequence length="105" mass="11806">MNGHNITNESLALSMVLVLIAILVSYREKLALEKDIIWSICRAIVQLIIVGYVLKYIFNVNHAVLTLLMVLFICFNAAWNAKRSAVNISIKLLSRRLSLLPLAPD</sequence>
<feature type="transmembrane region" description="Helical" evidence="6">
    <location>
        <begin position="60"/>
        <end position="79"/>
    </location>
</feature>
<dbReference type="PANTHER" id="PTHR30028:SF0">
    <property type="entry name" value="PROTEIN ALUMINUM SENSITIVE 3"/>
    <property type="match status" value="1"/>
</dbReference>
<dbReference type="PANTHER" id="PTHR30028">
    <property type="entry name" value="UPF0014 INNER MEMBRANE PROTEIN YBBM-RELATED"/>
    <property type="match status" value="1"/>
</dbReference>
<evidence type="ECO:0000256" key="4">
    <source>
        <dbReference type="ARBA" id="ARBA00022989"/>
    </source>
</evidence>
<proteinExistence type="inferred from homology"/>
<dbReference type="EMBL" id="UGKR01000003">
    <property type="protein sequence ID" value="STS88847.1"/>
    <property type="molecule type" value="Genomic_DNA"/>
</dbReference>
<evidence type="ECO:0000313" key="7">
    <source>
        <dbReference type="EMBL" id="STS88847.1"/>
    </source>
</evidence>
<keyword evidence="5 6" id="KW-0472">Membrane</keyword>